<gene>
    <name evidence="17 21" type="primary">atpA</name>
    <name evidence="21" type="ORF">CEG42_01170</name>
</gene>
<evidence type="ECO:0000256" key="17">
    <source>
        <dbReference type="HAMAP-Rule" id="MF_01346"/>
    </source>
</evidence>
<evidence type="ECO:0000256" key="2">
    <source>
        <dbReference type="ARBA" id="ARBA00008936"/>
    </source>
</evidence>
<dbReference type="SUPFAM" id="SSF47917">
    <property type="entry name" value="C-terminal domain of alpha and beta subunits of F1 ATP synthase"/>
    <property type="match status" value="1"/>
</dbReference>
<dbReference type="InterPro" id="IPR033732">
    <property type="entry name" value="ATP_synth_F1_a_nt-bd_dom"/>
</dbReference>
<comment type="subcellular location">
    <subcellularLocation>
        <location evidence="1 17">Cell membrane</location>
        <topology evidence="1 17">Peripheral membrane protein</topology>
    </subcellularLocation>
</comment>
<evidence type="ECO:0000256" key="12">
    <source>
        <dbReference type="ARBA" id="ARBA00048383"/>
    </source>
</evidence>
<dbReference type="NCBIfam" id="NF009884">
    <property type="entry name" value="PRK13343.1"/>
    <property type="match status" value="1"/>
</dbReference>
<evidence type="ECO:0000256" key="7">
    <source>
        <dbReference type="ARBA" id="ARBA00022967"/>
    </source>
</evidence>
<feature type="domain" description="ATPase F1/V1/A1 complex alpha/beta subunit N-terminal" evidence="20">
    <location>
        <begin position="28"/>
        <end position="92"/>
    </location>
</feature>
<dbReference type="Gene3D" id="3.40.50.300">
    <property type="entry name" value="P-loop containing nucleotide triphosphate hydrolases"/>
    <property type="match status" value="1"/>
</dbReference>
<dbReference type="InterPro" id="IPR023366">
    <property type="entry name" value="ATP_synth_asu-like_sf"/>
</dbReference>
<dbReference type="InterPro" id="IPR027417">
    <property type="entry name" value="P-loop_NTPase"/>
</dbReference>
<dbReference type="Gene3D" id="2.30.130.30">
    <property type="entry name" value="Hypothetical protein"/>
    <property type="match status" value="1"/>
</dbReference>
<dbReference type="GO" id="GO:0043531">
    <property type="term" value="F:ADP binding"/>
    <property type="evidence" value="ECO:0007669"/>
    <property type="project" value="TreeGrafter"/>
</dbReference>
<keyword evidence="8 17" id="KW-0406">Ion transport</keyword>
<dbReference type="Gene3D" id="1.20.150.20">
    <property type="entry name" value="ATP synthase alpha/beta chain, C-terminal domain"/>
    <property type="match status" value="1"/>
</dbReference>
<feature type="binding site" evidence="17">
    <location>
        <begin position="170"/>
        <end position="177"/>
    </location>
    <ligand>
        <name>ATP</name>
        <dbReference type="ChEBI" id="CHEBI:30616"/>
    </ligand>
</feature>
<evidence type="ECO:0000256" key="11">
    <source>
        <dbReference type="ARBA" id="ARBA00023310"/>
    </source>
</evidence>
<sequence>MTDNKNHSLISDIKSQIKKFSEKALTLEVGNVISLGDGIVLVDGLDNVMLNEIVRFENGVEGMALNLEEDAVGVVLLGDYSNIKEGDRVYRTKRIVEVPVGDVMLGRVVDALGKAVDNKGNIVANKFSVIEKIAPGVMDRKSVHQPLETGILSIDAMFPIGKGQRELIIGDRQTGKTTIAIDAIINQKGRNVNCVYVAIGQKNSTIANVVRELEAHGAMEYTTVVTANASELPALQYIAPFTGVTIAEEWMHQGKDVLIVYDDLSKHAIAYRTLSLLLRRPPGREAYPGDVFYLHSRLLERACKLKDELGAGSITALPIIETQAGDISAYIPTNVISITDGQIFMMTSLFNAGQRPAIDAGQSVSRVGSAAQIKSVKQTGASLKLELANYRELEAFSQFGSDLDDETKRILKLGKAVMAVIKQAPNKPYNQTDEAIILFTVKEKLIPQVPVERIQDFKEYLLNYFKGTKLRADLEDKKAFDKENTPAFRCAIQKAINSFLNNSQDFKPCEEAEQTAFDKFFNENESIVVDGENDFNFINEEVSLKPTTETSEAVQIEEKVQDFVEPQEILETNKMEENHIFEEVEPEKIICEHHEFEIAENQEKIEGQQVLEDTNHEYSIYETVEQSGEVDNDESKDDDLEVLVPVAEIEHDEAILDERENRNWVFSDSAVSEVEKQTIMISISSNEAEQLFDNAKSVVFFKVTPKYPVEKVLVYVTSPVQKVVGEFDLLKIDVNSVNTSWNKYRSSSVISSRKEYLEYFNSHKEAHALLASKVYKYRKPKDLASFNMNKGPSGFTYLK</sequence>
<dbReference type="GO" id="GO:0045259">
    <property type="term" value="C:proton-transporting ATP synthase complex"/>
    <property type="evidence" value="ECO:0007669"/>
    <property type="project" value="UniProtKB-KW"/>
</dbReference>
<dbReference type="SMR" id="A0AAC9T3B8"/>
<dbReference type="InterPro" id="IPR000793">
    <property type="entry name" value="ATP_synth_asu_C"/>
</dbReference>
<evidence type="ECO:0000256" key="6">
    <source>
        <dbReference type="ARBA" id="ARBA00022840"/>
    </source>
</evidence>
<keyword evidence="9 17" id="KW-0472">Membrane</keyword>
<dbReference type="GO" id="GO:0005524">
    <property type="term" value="F:ATP binding"/>
    <property type="evidence" value="ECO:0007669"/>
    <property type="project" value="UniProtKB-UniRule"/>
</dbReference>
<dbReference type="NCBIfam" id="TIGR00962">
    <property type="entry name" value="atpA"/>
    <property type="match status" value="1"/>
</dbReference>
<comment type="function">
    <text evidence="17">Produces ATP from ADP in the presence of a proton gradient across the membrane. The alpha chain is a regulatory subunit.</text>
</comment>
<keyword evidence="10 17" id="KW-0139">CF(1)</keyword>
<feature type="site" description="Required for activity" evidence="17">
    <location>
        <position position="363"/>
    </location>
</feature>
<evidence type="ECO:0000256" key="3">
    <source>
        <dbReference type="ARBA" id="ARBA00012473"/>
    </source>
</evidence>
<dbReference type="CDD" id="cd01132">
    <property type="entry name" value="F1-ATPase_alpha_CD"/>
    <property type="match status" value="1"/>
</dbReference>
<dbReference type="InterPro" id="IPR036121">
    <property type="entry name" value="ATPase_F1/V1/A1_a/bsu_N_sf"/>
</dbReference>
<protein>
    <recommendedName>
        <fullName evidence="14 17">ATP synthase subunit alpha</fullName>
        <ecNumber evidence="3 17">7.1.2.2</ecNumber>
    </recommendedName>
    <alternativeName>
        <fullName evidence="15 17">ATP synthase F1 sector subunit alpha</fullName>
    </alternativeName>
    <alternativeName>
        <fullName evidence="16 17">F-ATPase subunit alpha</fullName>
    </alternativeName>
</protein>
<comment type="similarity">
    <text evidence="2 17">Belongs to the ATPase alpha/beta chains family.</text>
</comment>
<name>A0AAC9T3B8_UREPR</name>
<keyword evidence="17" id="KW-1003">Cell membrane</keyword>
<evidence type="ECO:0000256" key="5">
    <source>
        <dbReference type="ARBA" id="ARBA00022741"/>
    </source>
</evidence>
<evidence type="ECO:0000259" key="19">
    <source>
        <dbReference type="Pfam" id="PF00306"/>
    </source>
</evidence>
<dbReference type="EMBL" id="CP021991">
    <property type="protein sequence ID" value="ASD29847.1"/>
    <property type="molecule type" value="Genomic_DNA"/>
</dbReference>
<keyword evidence="17" id="KW-0375">Hydrogen ion transport</keyword>
<evidence type="ECO:0000256" key="10">
    <source>
        <dbReference type="ARBA" id="ARBA00023196"/>
    </source>
</evidence>
<comment type="catalytic activity">
    <reaction evidence="12 17">
        <text>ATP + H2O + 4 H(+)(in) = ADP + phosphate + 5 H(+)(out)</text>
        <dbReference type="Rhea" id="RHEA:57720"/>
        <dbReference type="ChEBI" id="CHEBI:15377"/>
        <dbReference type="ChEBI" id="CHEBI:15378"/>
        <dbReference type="ChEBI" id="CHEBI:30616"/>
        <dbReference type="ChEBI" id="CHEBI:43474"/>
        <dbReference type="ChEBI" id="CHEBI:456216"/>
        <dbReference type="EC" id="7.1.2.2"/>
    </reaction>
</comment>
<dbReference type="PROSITE" id="PS00152">
    <property type="entry name" value="ATPASE_ALPHA_BETA"/>
    <property type="match status" value="1"/>
</dbReference>
<dbReference type="GeneID" id="77133460"/>
<dbReference type="InterPro" id="IPR000194">
    <property type="entry name" value="ATPase_F1/V1/A1_a/bsu_nucl-bd"/>
</dbReference>
<dbReference type="HAMAP" id="MF_01346">
    <property type="entry name" value="ATP_synth_alpha_bact"/>
    <property type="match status" value="1"/>
</dbReference>
<keyword evidence="5 17" id="KW-0547">Nucleotide-binding</keyword>
<dbReference type="GO" id="GO:0046933">
    <property type="term" value="F:proton-transporting ATP synthase activity, rotational mechanism"/>
    <property type="evidence" value="ECO:0007669"/>
    <property type="project" value="UniProtKB-UniRule"/>
</dbReference>
<evidence type="ECO:0000313" key="21">
    <source>
        <dbReference type="EMBL" id="ASD29847.1"/>
    </source>
</evidence>
<evidence type="ECO:0000313" key="22">
    <source>
        <dbReference type="Proteomes" id="UP000197054"/>
    </source>
</evidence>
<evidence type="ECO:0000256" key="13">
    <source>
        <dbReference type="ARBA" id="ARBA00065879"/>
    </source>
</evidence>
<evidence type="ECO:0000256" key="16">
    <source>
        <dbReference type="ARBA" id="ARBA00080980"/>
    </source>
</evidence>
<evidence type="ECO:0000259" key="20">
    <source>
        <dbReference type="Pfam" id="PF02874"/>
    </source>
</evidence>
<proteinExistence type="inferred from homology"/>
<dbReference type="CDD" id="cd18116">
    <property type="entry name" value="ATP-synt_F1_alpha_N"/>
    <property type="match status" value="1"/>
</dbReference>
<dbReference type="InterPro" id="IPR038376">
    <property type="entry name" value="ATP_synth_asu_C_sf"/>
</dbReference>
<accession>A0AAC9T3B8</accession>
<dbReference type="AlphaFoldDB" id="A0AAC9T3B8"/>
<dbReference type="InterPro" id="IPR020003">
    <property type="entry name" value="ATPase_a/bsu_AS"/>
</dbReference>
<dbReference type="PANTHER" id="PTHR48082">
    <property type="entry name" value="ATP SYNTHASE SUBUNIT ALPHA, MITOCHONDRIAL"/>
    <property type="match status" value="1"/>
</dbReference>
<evidence type="ECO:0000259" key="18">
    <source>
        <dbReference type="Pfam" id="PF00006"/>
    </source>
</evidence>
<dbReference type="SUPFAM" id="SSF50615">
    <property type="entry name" value="N-terminal domain of alpha and beta subunits of F1 ATP synthase"/>
    <property type="match status" value="1"/>
</dbReference>
<reference evidence="21 22" key="1">
    <citation type="submission" date="2017-06" db="EMBL/GenBank/DDBJ databases">
        <title>Genome Sequencing and Comparative Genomics Analysis of Five Ureaplasma Urealyticums with Different Drug Resistance.</title>
        <authorList>
            <person name="Ma L."/>
            <person name="Jia T."/>
        </authorList>
    </citation>
    <scope>NUCLEOTIDE SEQUENCE [LARGE SCALE GENOMIC DNA]</scope>
    <source>
        <strain evidence="22">hebnu uu3</strain>
    </source>
</reference>
<evidence type="ECO:0000256" key="9">
    <source>
        <dbReference type="ARBA" id="ARBA00023136"/>
    </source>
</evidence>
<dbReference type="Pfam" id="PF00306">
    <property type="entry name" value="ATP-synt_ab_C"/>
    <property type="match status" value="1"/>
</dbReference>
<dbReference type="EC" id="7.1.2.2" evidence="3 17"/>
<dbReference type="OMA" id="EDENHEY"/>
<dbReference type="RefSeq" id="WP_006689132.1">
    <property type="nucleotide sequence ID" value="NZ_CAMQQM010000008.1"/>
</dbReference>
<evidence type="ECO:0000256" key="15">
    <source>
        <dbReference type="ARBA" id="ARBA00076569"/>
    </source>
</evidence>
<dbReference type="Pfam" id="PF00006">
    <property type="entry name" value="ATP-synt_ab"/>
    <property type="match status" value="1"/>
</dbReference>
<organism evidence="21 22">
    <name type="scientific">Ureaplasma parvum</name>
    <name type="common">Ureaplasma urealyticum biotype 1</name>
    <dbReference type="NCBI Taxonomy" id="134821"/>
    <lineage>
        <taxon>Bacteria</taxon>
        <taxon>Bacillati</taxon>
        <taxon>Mycoplasmatota</taxon>
        <taxon>Mycoplasmoidales</taxon>
        <taxon>Mycoplasmoidaceae</taxon>
        <taxon>Ureaplasma</taxon>
    </lineage>
</organism>
<evidence type="ECO:0000256" key="4">
    <source>
        <dbReference type="ARBA" id="ARBA00022448"/>
    </source>
</evidence>
<evidence type="ECO:0000256" key="8">
    <source>
        <dbReference type="ARBA" id="ARBA00023065"/>
    </source>
</evidence>
<dbReference type="InterPro" id="IPR004100">
    <property type="entry name" value="ATPase_F1/V1/A1_a/bsu_N"/>
</dbReference>
<keyword evidence="4 17" id="KW-0813">Transport</keyword>
<dbReference type="PANTHER" id="PTHR48082:SF2">
    <property type="entry name" value="ATP SYNTHASE SUBUNIT ALPHA, MITOCHONDRIAL"/>
    <property type="match status" value="1"/>
</dbReference>
<dbReference type="Gene3D" id="2.40.30.20">
    <property type="match status" value="1"/>
</dbReference>
<evidence type="ECO:0000256" key="1">
    <source>
        <dbReference type="ARBA" id="ARBA00004202"/>
    </source>
</evidence>
<dbReference type="Pfam" id="PF02874">
    <property type="entry name" value="ATP-synt_ab_N"/>
    <property type="match status" value="1"/>
</dbReference>
<dbReference type="Proteomes" id="UP000197054">
    <property type="component" value="Chromosome"/>
</dbReference>
<feature type="domain" description="ATP synthase alpha subunit C-terminal" evidence="19">
    <location>
        <begin position="372"/>
        <end position="494"/>
    </location>
</feature>
<dbReference type="InterPro" id="IPR005294">
    <property type="entry name" value="ATP_synth_F1_asu"/>
</dbReference>
<keyword evidence="7 17" id="KW-1278">Translocase</keyword>
<dbReference type="GO" id="GO:0005886">
    <property type="term" value="C:plasma membrane"/>
    <property type="evidence" value="ECO:0007669"/>
    <property type="project" value="UniProtKB-SubCell"/>
</dbReference>
<dbReference type="CDD" id="cd18113">
    <property type="entry name" value="ATP-synt_F1_alpha_C"/>
    <property type="match status" value="1"/>
</dbReference>
<dbReference type="FunFam" id="3.40.50.300:FF:000002">
    <property type="entry name" value="ATP synthase subunit alpha"/>
    <property type="match status" value="1"/>
</dbReference>
<dbReference type="SUPFAM" id="SSF52540">
    <property type="entry name" value="P-loop containing nucleoside triphosphate hydrolases"/>
    <property type="match status" value="1"/>
</dbReference>
<keyword evidence="11 17" id="KW-0066">ATP synthesis</keyword>
<keyword evidence="6 17" id="KW-0067">ATP-binding</keyword>
<comment type="subunit">
    <text evidence="13">F-type ATPases have 2 components, CF(1) - the catalytic core - and CF(0) - the membrane proton channel. CF(1) has five subunits: alpha(3), beta(3), gamma(1), delta(1), epsilon(1). CF(0) has three main subunits: a(1), b(2) and c(9-12). The alpha and beta chains form an alternating ring which encloses part of the gamma chain. CF(1) is attached to CF(0) by a central stalk formed by the gamma and epsilon chains, while a peripheral stalk is formed by the delta and b chains.</text>
</comment>
<feature type="domain" description="ATPase F1/V1/A1 complex alpha/beta subunit nucleotide-binding" evidence="18">
    <location>
        <begin position="150"/>
        <end position="365"/>
    </location>
</feature>
<evidence type="ECO:0000256" key="14">
    <source>
        <dbReference type="ARBA" id="ARBA00069868"/>
    </source>
</evidence>